<proteinExistence type="predicted"/>
<evidence type="ECO:0000256" key="1">
    <source>
        <dbReference type="SAM" id="MobiDB-lite"/>
    </source>
</evidence>
<feature type="compositionally biased region" description="Low complexity" evidence="1">
    <location>
        <begin position="18"/>
        <end position="37"/>
    </location>
</feature>
<keyword evidence="2" id="KW-1133">Transmembrane helix</keyword>
<evidence type="ECO:0000256" key="2">
    <source>
        <dbReference type="SAM" id="Phobius"/>
    </source>
</evidence>
<keyword evidence="4" id="KW-1185">Reference proteome</keyword>
<name>A0A9W6QVH4_9PSEU</name>
<keyword evidence="2" id="KW-0472">Membrane</keyword>
<dbReference type="Proteomes" id="UP001165042">
    <property type="component" value="Unassembled WGS sequence"/>
</dbReference>
<dbReference type="EMBL" id="BSSD01000018">
    <property type="protein sequence ID" value="GLW95878.1"/>
    <property type="molecule type" value="Genomic_DNA"/>
</dbReference>
<reference evidence="3" key="1">
    <citation type="submission" date="2023-02" db="EMBL/GenBank/DDBJ databases">
        <title>Actinokineospora globicatena NBRC 15670.</title>
        <authorList>
            <person name="Ichikawa N."/>
            <person name="Sato H."/>
            <person name="Tonouchi N."/>
        </authorList>
    </citation>
    <scope>NUCLEOTIDE SEQUENCE</scope>
    <source>
        <strain evidence="3">NBRC 15670</strain>
    </source>
</reference>
<dbReference type="AlphaFoldDB" id="A0A9W6QVH4"/>
<evidence type="ECO:0000313" key="3">
    <source>
        <dbReference type="EMBL" id="GLW95878.1"/>
    </source>
</evidence>
<feature type="transmembrane region" description="Helical" evidence="2">
    <location>
        <begin position="85"/>
        <end position="103"/>
    </location>
</feature>
<gene>
    <name evidence="3" type="ORF">Aglo03_66940</name>
</gene>
<feature type="region of interest" description="Disordered" evidence="1">
    <location>
        <begin position="1"/>
        <end position="37"/>
    </location>
</feature>
<comment type="caution">
    <text evidence="3">The sequence shown here is derived from an EMBL/GenBank/DDBJ whole genome shotgun (WGS) entry which is preliminary data.</text>
</comment>
<feature type="transmembrane region" description="Helical" evidence="2">
    <location>
        <begin position="250"/>
        <end position="270"/>
    </location>
</feature>
<sequence>MISGPRDATATASDHHGVPATAESPVPAPTTAVPATGDPTTAILHWLLSRRYRSTTTTSAVWATVIAATLFALAMSLLTDAENPSLPLVAAVCNGLVLLGYLLPGGNYLWLRSGLDQVRTRGWRTVRARVLRAGRWTALVEVVDDSADPLVLSVRIDPAHLAMITDTAYLIRGRGRWAVLRVPGSRELFPAKVKRSGGDTSTVDLSTVDVTVRWAKSRRDAIFWLFGQLAVFLVAVLVVVAITMPSQYLLVWWLVLVLVTGGGLAIGLRFRLPDVTLPQLVRAGEWVRAGAALSAWTARRDSTASATATLRFADGIVRTVVMPAAPVDLLAAITDSSSLWVNGSGSRVAVGFPGYPLLAVART</sequence>
<feature type="transmembrane region" description="Helical" evidence="2">
    <location>
        <begin position="60"/>
        <end position="79"/>
    </location>
</feature>
<organism evidence="3 4">
    <name type="scientific">Actinokineospora globicatena</name>
    <dbReference type="NCBI Taxonomy" id="103729"/>
    <lineage>
        <taxon>Bacteria</taxon>
        <taxon>Bacillati</taxon>
        <taxon>Actinomycetota</taxon>
        <taxon>Actinomycetes</taxon>
        <taxon>Pseudonocardiales</taxon>
        <taxon>Pseudonocardiaceae</taxon>
        <taxon>Actinokineospora</taxon>
    </lineage>
</organism>
<keyword evidence="2" id="KW-0812">Transmembrane</keyword>
<evidence type="ECO:0000313" key="4">
    <source>
        <dbReference type="Proteomes" id="UP001165042"/>
    </source>
</evidence>
<accession>A0A9W6QVH4</accession>
<protein>
    <submittedName>
        <fullName evidence="3">Uncharacterized protein</fullName>
    </submittedName>
</protein>
<feature type="transmembrane region" description="Helical" evidence="2">
    <location>
        <begin position="222"/>
        <end position="244"/>
    </location>
</feature>
<dbReference type="RefSeq" id="WP_285613564.1">
    <property type="nucleotide sequence ID" value="NZ_BSSD01000018.1"/>
</dbReference>